<gene>
    <name evidence="3" type="primary">LOC111303414</name>
</gene>
<dbReference type="KEGG" id="dzi:111303414"/>
<sequence length="167" mass="18428">MYSGGYHHHGSFLKGESSAGTGRLLILQKKEKGNSESSYVNTLSQEPPQKPVVTETASQEEESKVSLVACKQEDNSSAKSDVFDSDSPHYTDGVHSSLLEGADSSYPFEPDHSDLLQDGEVNLSKGLLHPPYIFPKLQDYYDHSDPPAGSCNFGFPVEDHPFWSWAY</sequence>
<feature type="compositionally biased region" description="Polar residues" evidence="1">
    <location>
        <begin position="35"/>
        <end position="47"/>
    </location>
</feature>
<evidence type="ECO:0000313" key="3">
    <source>
        <dbReference type="RefSeq" id="XP_022755399.1"/>
    </source>
</evidence>
<reference evidence="3" key="1">
    <citation type="submission" date="2025-08" db="UniProtKB">
        <authorList>
            <consortium name="RefSeq"/>
        </authorList>
    </citation>
    <scope>IDENTIFICATION</scope>
    <source>
        <tissue evidence="3">Fruit stalk</tissue>
    </source>
</reference>
<accession>A0A6P5ZRR4</accession>
<dbReference type="GeneID" id="111303414"/>
<dbReference type="Proteomes" id="UP000515121">
    <property type="component" value="Unplaced"/>
</dbReference>
<name>A0A6P5ZRR4_DURZI</name>
<keyword evidence="2" id="KW-1185">Reference proteome</keyword>
<dbReference type="AlphaFoldDB" id="A0A6P5ZRR4"/>
<organism evidence="2 3">
    <name type="scientific">Durio zibethinus</name>
    <name type="common">Durian</name>
    <dbReference type="NCBI Taxonomy" id="66656"/>
    <lineage>
        <taxon>Eukaryota</taxon>
        <taxon>Viridiplantae</taxon>
        <taxon>Streptophyta</taxon>
        <taxon>Embryophyta</taxon>
        <taxon>Tracheophyta</taxon>
        <taxon>Spermatophyta</taxon>
        <taxon>Magnoliopsida</taxon>
        <taxon>eudicotyledons</taxon>
        <taxon>Gunneridae</taxon>
        <taxon>Pentapetalae</taxon>
        <taxon>rosids</taxon>
        <taxon>malvids</taxon>
        <taxon>Malvales</taxon>
        <taxon>Malvaceae</taxon>
        <taxon>Helicteroideae</taxon>
        <taxon>Durio</taxon>
    </lineage>
</organism>
<proteinExistence type="predicted"/>
<dbReference type="RefSeq" id="XP_022755399.1">
    <property type="nucleotide sequence ID" value="XM_022899664.1"/>
</dbReference>
<protein>
    <submittedName>
        <fullName evidence="3">Uncharacterized protein LOC111303414</fullName>
    </submittedName>
</protein>
<dbReference type="OrthoDB" id="6159439at2759"/>
<feature type="region of interest" description="Disordered" evidence="1">
    <location>
        <begin position="24"/>
        <end position="96"/>
    </location>
</feature>
<evidence type="ECO:0000256" key="1">
    <source>
        <dbReference type="SAM" id="MobiDB-lite"/>
    </source>
</evidence>
<evidence type="ECO:0000313" key="2">
    <source>
        <dbReference type="Proteomes" id="UP000515121"/>
    </source>
</evidence>